<proteinExistence type="predicted"/>
<protein>
    <submittedName>
        <fullName evidence="1">Type IV pilin protein</fullName>
    </submittedName>
</protein>
<organism evidence="1 2">
    <name type="scientific">Acidithiobacillus ferruginosus</name>
    <dbReference type="NCBI Taxonomy" id="3063951"/>
    <lineage>
        <taxon>Bacteria</taxon>
        <taxon>Pseudomonadati</taxon>
        <taxon>Pseudomonadota</taxon>
        <taxon>Acidithiobacillia</taxon>
        <taxon>Acidithiobacillales</taxon>
        <taxon>Acidithiobacillaceae</taxon>
        <taxon>Acidithiobacillus</taxon>
    </lineage>
</organism>
<evidence type="ECO:0000313" key="2">
    <source>
        <dbReference type="Proteomes" id="UP001196097"/>
    </source>
</evidence>
<dbReference type="Proteomes" id="UP001196097">
    <property type="component" value="Chromosome"/>
</dbReference>
<keyword evidence="2" id="KW-1185">Reference proteome</keyword>
<sequence>MPQYSQYVINAKTTHAKSNLQTLNTEEQQYYQDCRAYAGSMGDSAALTAAGTCGGVILWPVANTAPTPSAASITGQYFTYSLTLQNTGQNFTITATGIPSQFDNANNVVFTTTDAGLNTCTGPYGCSGGKW</sequence>
<dbReference type="EMBL" id="CP130946">
    <property type="protein sequence ID" value="XRP74508.1"/>
    <property type="molecule type" value="Genomic_DNA"/>
</dbReference>
<name>A0ACD5IL22_9PROT</name>
<gene>
    <name evidence="1" type="ORF">HF292_006155</name>
</gene>
<evidence type="ECO:0000313" key="1">
    <source>
        <dbReference type="EMBL" id="XRP74508.1"/>
    </source>
</evidence>
<reference evidence="1 2" key="1">
    <citation type="journal article" date="2021" name="ISME J.">
        <title>Genomic evolution of the class Acidithiobacillia: deep-branching Proteobacteria living in extreme acidic conditions.</title>
        <authorList>
            <person name="Moya-Beltran A."/>
            <person name="Beard S."/>
            <person name="Rojas-Villalobos C."/>
            <person name="Issotta F."/>
            <person name="Gallardo Y."/>
            <person name="Ulloa R."/>
            <person name="Giaveno A."/>
            <person name="Degli Esposti M."/>
            <person name="Johnson D.B."/>
            <person name="Quatrini R."/>
        </authorList>
    </citation>
    <scope>NUCLEOTIDE SEQUENCE [LARGE SCALE GENOMIC DNA]</scope>
    <source>
        <strain evidence="1 2">CF3</strain>
    </source>
</reference>
<accession>A0ACD5IL22</accession>